<dbReference type="SUPFAM" id="SSF53067">
    <property type="entry name" value="Actin-like ATPase domain"/>
    <property type="match status" value="2"/>
</dbReference>
<keyword evidence="10 16" id="KW-0418">Kinase</keyword>
<comment type="subunit">
    <text evidence="5 16">Homodimer.</text>
</comment>
<evidence type="ECO:0000256" key="14">
    <source>
        <dbReference type="ARBA" id="ARBA00038036"/>
    </source>
</evidence>
<dbReference type="Pfam" id="PF03309">
    <property type="entry name" value="Pan_kinase"/>
    <property type="match status" value="1"/>
</dbReference>
<proteinExistence type="inferred from homology"/>
<keyword evidence="13 16" id="KW-0173">Coenzyme A biosynthesis</keyword>
<comment type="cofactor">
    <cofactor evidence="2">
        <name>K(+)</name>
        <dbReference type="ChEBI" id="CHEBI:29103"/>
    </cofactor>
</comment>
<evidence type="ECO:0000256" key="16">
    <source>
        <dbReference type="HAMAP-Rule" id="MF_01274"/>
    </source>
</evidence>
<protein>
    <recommendedName>
        <fullName evidence="15 16">Type III pantothenate kinase</fullName>
        <ecNumber evidence="6 16">2.7.1.33</ecNumber>
    </recommendedName>
    <alternativeName>
        <fullName evidence="16">PanK-III</fullName>
    </alternativeName>
    <alternativeName>
        <fullName evidence="16">Pantothenic acid kinase</fullName>
    </alternativeName>
</protein>
<dbReference type="RefSeq" id="WP_095901314.1">
    <property type="nucleotide sequence ID" value="NZ_CP022383.1"/>
</dbReference>
<dbReference type="NCBIfam" id="TIGR00671">
    <property type="entry name" value="baf"/>
    <property type="match status" value="1"/>
</dbReference>
<dbReference type="GO" id="GO:0004594">
    <property type="term" value="F:pantothenate kinase activity"/>
    <property type="evidence" value="ECO:0007669"/>
    <property type="project" value="UniProtKB-UniRule"/>
</dbReference>
<evidence type="ECO:0000256" key="12">
    <source>
        <dbReference type="ARBA" id="ARBA00022958"/>
    </source>
</evidence>
<keyword evidence="12 16" id="KW-0630">Potassium</keyword>
<dbReference type="NCBIfam" id="NF009853">
    <property type="entry name" value="PRK13320.1-5"/>
    <property type="match status" value="1"/>
</dbReference>
<keyword evidence="8 16" id="KW-0808">Transferase</keyword>
<comment type="cofactor">
    <cofactor evidence="16">
        <name>NH4(+)</name>
        <dbReference type="ChEBI" id="CHEBI:28938"/>
    </cofactor>
    <cofactor evidence="16">
        <name>K(+)</name>
        <dbReference type="ChEBI" id="CHEBI:29103"/>
    </cofactor>
    <text evidence="16">A monovalent cation. Ammonium or potassium.</text>
</comment>
<comment type="similarity">
    <text evidence="14 16">Belongs to the type III pantothenate kinase family.</text>
</comment>
<dbReference type="EC" id="2.7.1.33" evidence="6 16"/>
<evidence type="ECO:0000256" key="11">
    <source>
        <dbReference type="ARBA" id="ARBA00022840"/>
    </source>
</evidence>
<evidence type="ECO:0000313" key="18">
    <source>
        <dbReference type="Proteomes" id="UP000217334"/>
    </source>
</evidence>
<comment type="pathway">
    <text evidence="4 16">Cofactor biosynthesis; coenzyme A biosynthesis; CoA from (R)-pantothenate: step 1/5.</text>
</comment>
<comment type="catalytic activity">
    <reaction evidence="1 16">
        <text>(R)-pantothenate + ATP = (R)-4'-phosphopantothenate + ADP + H(+)</text>
        <dbReference type="Rhea" id="RHEA:16373"/>
        <dbReference type="ChEBI" id="CHEBI:10986"/>
        <dbReference type="ChEBI" id="CHEBI:15378"/>
        <dbReference type="ChEBI" id="CHEBI:29032"/>
        <dbReference type="ChEBI" id="CHEBI:30616"/>
        <dbReference type="ChEBI" id="CHEBI:456216"/>
        <dbReference type="EC" id="2.7.1.33"/>
    </reaction>
</comment>
<keyword evidence="11 16" id="KW-0067">ATP-binding</keyword>
<dbReference type="PANTHER" id="PTHR34265">
    <property type="entry name" value="TYPE III PANTOTHENATE KINASE"/>
    <property type="match status" value="1"/>
</dbReference>
<evidence type="ECO:0000256" key="9">
    <source>
        <dbReference type="ARBA" id="ARBA00022741"/>
    </source>
</evidence>
<evidence type="ECO:0000256" key="7">
    <source>
        <dbReference type="ARBA" id="ARBA00022490"/>
    </source>
</evidence>
<evidence type="ECO:0000256" key="10">
    <source>
        <dbReference type="ARBA" id="ARBA00022777"/>
    </source>
</evidence>
<dbReference type="InterPro" id="IPR043129">
    <property type="entry name" value="ATPase_NBD"/>
</dbReference>
<feature type="binding site" evidence="16">
    <location>
        <position position="120"/>
    </location>
    <ligand>
        <name>ATP</name>
        <dbReference type="ChEBI" id="CHEBI:30616"/>
    </ligand>
</feature>
<name>A0A250F5W6_CAPSP</name>
<evidence type="ECO:0000256" key="13">
    <source>
        <dbReference type="ARBA" id="ARBA00022993"/>
    </source>
</evidence>
<evidence type="ECO:0000256" key="15">
    <source>
        <dbReference type="ARBA" id="ARBA00040883"/>
    </source>
</evidence>
<dbReference type="HAMAP" id="MF_01274">
    <property type="entry name" value="Pantothen_kinase_3"/>
    <property type="match status" value="1"/>
</dbReference>
<dbReference type="EMBL" id="CP022383">
    <property type="protein sequence ID" value="ATA79377.1"/>
    <property type="molecule type" value="Genomic_DNA"/>
</dbReference>
<dbReference type="GO" id="GO:0005737">
    <property type="term" value="C:cytoplasm"/>
    <property type="evidence" value="ECO:0007669"/>
    <property type="project" value="UniProtKB-SubCell"/>
</dbReference>
<dbReference type="GO" id="GO:0015937">
    <property type="term" value="P:coenzyme A biosynthetic process"/>
    <property type="evidence" value="ECO:0007669"/>
    <property type="project" value="UniProtKB-UniRule"/>
</dbReference>
<dbReference type="GO" id="GO:0005524">
    <property type="term" value="F:ATP binding"/>
    <property type="evidence" value="ECO:0007669"/>
    <property type="project" value="UniProtKB-UniRule"/>
</dbReference>
<evidence type="ECO:0000256" key="2">
    <source>
        <dbReference type="ARBA" id="ARBA00001958"/>
    </source>
</evidence>
<dbReference type="Proteomes" id="UP000217334">
    <property type="component" value="Chromosome"/>
</dbReference>
<feature type="binding site" evidence="16">
    <location>
        <begin position="6"/>
        <end position="13"/>
    </location>
    <ligand>
        <name>ATP</name>
        <dbReference type="ChEBI" id="CHEBI:30616"/>
    </ligand>
</feature>
<sequence>MNLIIDQGNTAVKVALFKKQELVFFNTYSAEDFQQQLLKEIDFNEVQEVIIASVVTGAETHFSFLKNHIPHVVFASSTMPLPFLNKYATPQTLGVDRLALIAGAIRLFPNRNTLVISAGTCITFDVVTQRKEYLGGAIAPGIAMRLKAMHQFTSKLPLLEQQDFDTKQFIGNTTESCMLSGVYNNVVREIEGVISQYDEKFADLAVILTGGNQKYLQERIKKPIFASSFVLLEGLNSILEYQKEMQHSINGQFKQYDE</sequence>
<feature type="active site" description="Proton acceptor" evidence="16">
    <location>
        <position position="96"/>
    </location>
</feature>
<comment type="caution">
    <text evidence="16">Lacks conserved residue(s) required for the propagation of feature annotation.</text>
</comment>
<organism evidence="17 18">
    <name type="scientific">Capnocytophaga sputigena</name>
    <dbReference type="NCBI Taxonomy" id="1019"/>
    <lineage>
        <taxon>Bacteria</taxon>
        <taxon>Pseudomonadati</taxon>
        <taxon>Bacteroidota</taxon>
        <taxon>Flavobacteriia</taxon>
        <taxon>Flavobacteriales</taxon>
        <taxon>Flavobacteriaceae</taxon>
        <taxon>Capnocytophaga</taxon>
    </lineage>
</organism>
<comment type="subcellular location">
    <subcellularLocation>
        <location evidence="3 16">Cytoplasm</location>
    </subcellularLocation>
</comment>
<evidence type="ECO:0000313" key="17">
    <source>
        <dbReference type="EMBL" id="ATA79377.1"/>
    </source>
</evidence>
<dbReference type="InterPro" id="IPR004619">
    <property type="entry name" value="Type_III_PanK"/>
</dbReference>
<feature type="binding site" evidence="16">
    <location>
        <position position="87"/>
    </location>
    <ligand>
        <name>substrate</name>
    </ligand>
</feature>
<feature type="binding site" evidence="16">
    <location>
        <begin position="94"/>
        <end position="97"/>
    </location>
    <ligand>
        <name>substrate</name>
    </ligand>
</feature>
<evidence type="ECO:0000256" key="5">
    <source>
        <dbReference type="ARBA" id="ARBA00011738"/>
    </source>
</evidence>
<accession>A0A250F5W6</accession>
<feature type="binding site" evidence="16">
    <location>
        <position position="174"/>
    </location>
    <ligand>
        <name>substrate</name>
    </ligand>
</feature>
<evidence type="ECO:0000256" key="1">
    <source>
        <dbReference type="ARBA" id="ARBA00001206"/>
    </source>
</evidence>
<dbReference type="Gene3D" id="3.30.420.40">
    <property type="match status" value="2"/>
</dbReference>
<gene>
    <name evidence="16" type="primary">coaX</name>
    <name evidence="17" type="ORF">CGC59_06670</name>
</gene>
<evidence type="ECO:0000256" key="6">
    <source>
        <dbReference type="ARBA" id="ARBA00012102"/>
    </source>
</evidence>
<evidence type="ECO:0000256" key="3">
    <source>
        <dbReference type="ARBA" id="ARBA00004496"/>
    </source>
</evidence>
<comment type="function">
    <text evidence="16">Catalyzes the phosphorylation of pantothenate (Pan), the first step in CoA biosynthesis.</text>
</comment>
<evidence type="ECO:0000256" key="4">
    <source>
        <dbReference type="ARBA" id="ARBA00005225"/>
    </source>
</evidence>
<evidence type="ECO:0000256" key="8">
    <source>
        <dbReference type="ARBA" id="ARBA00022679"/>
    </source>
</evidence>
<dbReference type="UniPathway" id="UPA00241">
    <property type="reaction ID" value="UER00352"/>
</dbReference>
<dbReference type="CDD" id="cd24015">
    <property type="entry name" value="ASKHA_NBD_PanK-III"/>
    <property type="match status" value="1"/>
</dbReference>
<reference evidence="18" key="1">
    <citation type="submission" date="2017-06" db="EMBL/GenBank/DDBJ databases">
        <title>Capnocytophaga spp. assemblies.</title>
        <authorList>
            <person name="Gulvik C.A."/>
        </authorList>
    </citation>
    <scope>NUCLEOTIDE SEQUENCE [LARGE SCALE GENOMIC DNA]</scope>
    <source>
        <strain evidence="18">H4486</strain>
    </source>
</reference>
<keyword evidence="9 16" id="KW-0547">Nucleotide-binding</keyword>
<keyword evidence="7 16" id="KW-0963">Cytoplasm</keyword>
<dbReference type="PANTHER" id="PTHR34265:SF1">
    <property type="entry name" value="TYPE III PANTOTHENATE KINASE"/>
    <property type="match status" value="1"/>
</dbReference>
<dbReference type="AlphaFoldDB" id="A0A250F5W6"/>